<name>A0A0K2TMQ5_LEPSM</name>
<organism evidence="1">
    <name type="scientific">Lepeophtheirus salmonis</name>
    <name type="common">Salmon louse</name>
    <name type="synonym">Caligus salmonis</name>
    <dbReference type="NCBI Taxonomy" id="72036"/>
    <lineage>
        <taxon>Eukaryota</taxon>
        <taxon>Metazoa</taxon>
        <taxon>Ecdysozoa</taxon>
        <taxon>Arthropoda</taxon>
        <taxon>Crustacea</taxon>
        <taxon>Multicrustacea</taxon>
        <taxon>Hexanauplia</taxon>
        <taxon>Copepoda</taxon>
        <taxon>Siphonostomatoida</taxon>
        <taxon>Caligidae</taxon>
        <taxon>Lepeophtheirus</taxon>
    </lineage>
</organism>
<dbReference type="AlphaFoldDB" id="A0A0K2TMQ5"/>
<protein>
    <submittedName>
        <fullName evidence="1">Uncharacterized protein</fullName>
    </submittedName>
</protein>
<sequence>MIKTVCRVTCFHNGGYYFPNMTENENRYDTEGYDSQSTFLLYDGITTGVDKSWMEKLSTKRSFIAF</sequence>
<dbReference type="EMBL" id="HACA01010022">
    <property type="protein sequence ID" value="CDW27383.1"/>
    <property type="molecule type" value="Transcribed_RNA"/>
</dbReference>
<evidence type="ECO:0000313" key="1">
    <source>
        <dbReference type="EMBL" id="CDW27383.1"/>
    </source>
</evidence>
<reference evidence="1" key="1">
    <citation type="submission" date="2014-05" db="EMBL/GenBank/DDBJ databases">
        <authorList>
            <person name="Chronopoulou M."/>
        </authorList>
    </citation>
    <scope>NUCLEOTIDE SEQUENCE</scope>
    <source>
        <tissue evidence="1">Whole organism</tissue>
    </source>
</reference>
<proteinExistence type="predicted"/>
<accession>A0A0K2TMQ5</accession>